<evidence type="ECO:0000256" key="1">
    <source>
        <dbReference type="ARBA" id="ARBA00008455"/>
    </source>
</evidence>
<dbReference type="GO" id="GO:0006508">
    <property type="term" value="P:proteolysis"/>
    <property type="evidence" value="ECO:0007669"/>
    <property type="project" value="InterPro"/>
</dbReference>
<keyword evidence="5" id="KW-1185">Reference proteome</keyword>
<dbReference type="InterPro" id="IPR013128">
    <property type="entry name" value="Peptidase_C1A"/>
</dbReference>
<feature type="signal peptide" evidence="2">
    <location>
        <begin position="1"/>
        <end position="29"/>
    </location>
</feature>
<dbReference type="Gene3D" id="3.90.70.10">
    <property type="entry name" value="Cysteine proteinases"/>
    <property type="match status" value="1"/>
</dbReference>
<dbReference type="HOGENOM" id="CLU_469076_0_0_0"/>
<dbReference type="EMBL" id="CP002191">
    <property type="protein sequence ID" value="AFD25388.1"/>
    <property type="molecule type" value="Genomic_DNA"/>
</dbReference>
<dbReference type="GO" id="GO:0008234">
    <property type="term" value="F:cysteine-type peptidase activity"/>
    <property type="evidence" value="ECO:0007669"/>
    <property type="project" value="InterPro"/>
</dbReference>
<dbReference type="PATRIC" id="fig|745776.4.peg.1503"/>
<dbReference type="OrthoDB" id="3648721at2"/>
<evidence type="ECO:0000259" key="3">
    <source>
        <dbReference type="Pfam" id="PF00112"/>
    </source>
</evidence>
<feature type="chain" id="PRO_5003611927" description="Peptidase C1A papain C-terminal domain-containing protein" evidence="2">
    <location>
        <begin position="30"/>
        <end position="581"/>
    </location>
</feature>
<dbReference type="AlphaFoldDB" id="H8GTR0"/>
<gene>
    <name evidence="4" type="ordered locus">DGo_CA1461</name>
</gene>
<feature type="domain" description="Peptidase C1A papain C-terminal" evidence="3">
    <location>
        <begin position="286"/>
        <end position="327"/>
    </location>
</feature>
<dbReference type="eggNOG" id="COG4870">
    <property type="taxonomic scope" value="Bacteria"/>
</dbReference>
<dbReference type="PROSITE" id="PS51257">
    <property type="entry name" value="PROKAR_LIPOPROTEIN"/>
    <property type="match status" value="1"/>
</dbReference>
<dbReference type="InterPro" id="IPR038765">
    <property type="entry name" value="Papain-like_cys_pep_sf"/>
</dbReference>
<dbReference type="KEGG" id="dgo:DGo_CA1461"/>
<comment type="similarity">
    <text evidence="1">Belongs to the peptidase C1 family.</text>
</comment>
<evidence type="ECO:0000256" key="2">
    <source>
        <dbReference type="SAM" id="SignalP"/>
    </source>
</evidence>
<evidence type="ECO:0000313" key="4">
    <source>
        <dbReference type="EMBL" id="AFD25388.1"/>
    </source>
</evidence>
<keyword evidence="2" id="KW-0732">Signal</keyword>
<proteinExistence type="inferred from homology"/>
<dbReference type="STRING" id="745776.DGo_CA1461"/>
<reference evidence="4 5" key="1">
    <citation type="journal article" date="2012" name="PLoS ONE">
        <title>Genome sequence and transcriptome analysis of the radioresistant bacterium Deinococcus gobiensis: insights into the extreme environmental adaptations.</title>
        <authorList>
            <person name="Yuan M."/>
            <person name="Chen M."/>
            <person name="Zhang W."/>
            <person name="Lu W."/>
            <person name="Wang J."/>
            <person name="Yang M."/>
            <person name="Zhao P."/>
            <person name="Tang R."/>
            <person name="Li X."/>
            <person name="Hao Y."/>
            <person name="Zhou Z."/>
            <person name="Zhan Y."/>
            <person name="Yu H."/>
            <person name="Teng C."/>
            <person name="Yan Y."/>
            <person name="Ping S."/>
            <person name="Wang Y."/>
            <person name="Lin M."/>
        </authorList>
    </citation>
    <scope>NUCLEOTIDE SEQUENCE [LARGE SCALE GENOMIC DNA]</scope>
    <source>
        <strain evidence="4 5">I-0</strain>
    </source>
</reference>
<dbReference type="InterPro" id="IPR000668">
    <property type="entry name" value="Peptidase_C1A_C"/>
</dbReference>
<name>H8GTR0_DEIGI</name>
<dbReference type="SUPFAM" id="SSF54001">
    <property type="entry name" value="Cysteine proteinases"/>
    <property type="match status" value="1"/>
</dbReference>
<accession>H8GTR0</accession>
<organism evidence="4 5">
    <name type="scientific">Deinococcus gobiensis (strain DSM 21396 / JCM 16679 / CGMCC 1.7299 / I-0)</name>
    <dbReference type="NCBI Taxonomy" id="745776"/>
    <lineage>
        <taxon>Bacteria</taxon>
        <taxon>Thermotogati</taxon>
        <taxon>Deinococcota</taxon>
        <taxon>Deinococci</taxon>
        <taxon>Deinococcales</taxon>
        <taxon>Deinococcaceae</taxon>
        <taxon>Deinococcus</taxon>
    </lineage>
</organism>
<dbReference type="RefSeq" id="WP_014684871.1">
    <property type="nucleotide sequence ID" value="NC_017790.1"/>
</dbReference>
<protein>
    <recommendedName>
        <fullName evidence="3">Peptidase C1A papain C-terminal domain-containing protein</fullName>
    </recommendedName>
</protein>
<sequence length="581" mass="61887">MNKKRWGGLAVTLALVLAACGGGSGGGGATPPGPGDGLSAEQRATLQAGPAVDEAAIPGWAQTVDAASLADAVASGQFRFVTSEELRRQDAGAAGRAGAWKDEVGRLDPALLASLGDLSGAPGDTSLLQMPGDGGAGTVRINRPVTELPGYVVALRALADVTVQRPAYANDYRALQDAAARGGVDLRPYELTDPARLEGADLDTVRAARARLETAMNRVGGSLKSPGREVKALSGQTLDNPAEEDGAINIFGKGYYDRAGRKNRCEGWSSTGLYHYAGFLPSAARWTSVKSQGTRGTCWAFALTAFMEDRRAQATNGKRWNFSEQATTAFVKYDVNRQDGALLAQAASDGEDTIAAFKAVFDRRYSPVLETSWYYNAASSWGGPTYAGVCQGYDATFANAAGKVQTWCSETSHEYPVVCVKVGFKVCGVLNVAGNTNLYAAQPIDWGGKVDAWYRPPTTSANAAANTTRIQSYAVASWTAPVVVSVDARYLQPDASGFVPDLTPLPATDDTPAPYSNHAVVLVDYLNETETRQYLPQSRWTPGGYLVLRNSWGDCWGDSGFAYVPLNWARKYTFKYARVVD</sequence>
<evidence type="ECO:0000313" key="5">
    <source>
        <dbReference type="Proteomes" id="UP000007575"/>
    </source>
</evidence>
<dbReference type="PANTHER" id="PTHR12411">
    <property type="entry name" value="CYSTEINE PROTEASE FAMILY C1-RELATED"/>
    <property type="match status" value="1"/>
</dbReference>
<dbReference type="Proteomes" id="UP000007575">
    <property type="component" value="Chromosome"/>
</dbReference>
<dbReference type="Pfam" id="PF00112">
    <property type="entry name" value="Peptidase_C1"/>
    <property type="match status" value="1"/>
</dbReference>